<feature type="transmembrane region" description="Helical" evidence="1">
    <location>
        <begin position="355"/>
        <end position="375"/>
    </location>
</feature>
<feature type="transmembrane region" description="Helical" evidence="1">
    <location>
        <begin position="277"/>
        <end position="308"/>
    </location>
</feature>
<comment type="caution">
    <text evidence="2">The sequence shown here is derived from an EMBL/GenBank/DDBJ whole genome shotgun (WGS) entry which is preliminary data.</text>
</comment>
<feature type="transmembrane region" description="Helical" evidence="1">
    <location>
        <begin position="320"/>
        <end position="343"/>
    </location>
</feature>
<feature type="transmembrane region" description="Helical" evidence="1">
    <location>
        <begin position="68"/>
        <end position="88"/>
    </location>
</feature>
<feature type="transmembrane region" description="Helical" evidence="1">
    <location>
        <begin position="459"/>
        <end position="476"/>
    </location>
</feature>
<evidence type="ECO:0000313" key="3">
    <source>
        <dbReference type="Proteomes" id="UP000078454"/>
    </source>
</evidence>
<evidence type="ECO:0000256" key="1">
    <source>
        <dbReference type="SAM" id="Phobius"/>
    </source>
</evidence>
<proteinExistence type="predicted"/>
<accession>A0A198AG79</accession>
<dbReference type="STRING" id="1850517.A8708_18340"/>
<dbReference type="EMBL" id="LYPB01000050">
    <property type="protein sequence ID" value="OAS20524.1"/>
    <property type="molecule type" value="Genomic_DNA"/>
</dbReference>
<feature type="transmembrane region" description="Helical" evidence="1">
    <location>
        <begin position="253"/>
        <end position="271"/>
    </location>
</feature>
<dbReference type="AlphaFoldDB" id="A0A198AG79"/>
<feature type="transmembrane region" description="Helical" evidence="1">
    <location>
        <begin position="226"/>
        <end position="246"/>
    </location>
</feature>
<evidence type="ECO:0000313" key="2">
    <source>
        <dbReference type="EMBL" id="OAS20524.1"/>
    </source>
</evidence>
<feature type="transmembrane region" description="Helical" evidence="1">
    <location>
        <begin position="387"/>
        <end position="404"/>
    </location>
</feature>
<name>A0A198AG79_9BACL</name>
<evidence type="ECO:0008006" key="4">
    <source>
        <dbReference type="Google" id="ProtNLM"/>
    </source>
</evidence>
<feature type="transmembrane region" description="Helical" evidence="1">
    <location>
        <begin position="104"/>
        <end position="127"/>
    </location>
</feature>
<feature type="transmembrane region" description="Helical" evidence="1">
    <location>
        <begin position="416"/>
        <end position="438"/>
    </location>
</feature>
<sequence>MLNFDLGSLLLYTCSLTIIFFSGIWLSILLIPTVNHKYIIEFSFLLGICWLILSSSILSYIGLSVKQFAYYLLAFSVLISSFAIYFAYKRGIIVKRLIPSKGQLVTYLIAFSSGIVILLPILLFNAFNAFIDGFTYVSIADYLQNFSYFEKADPNPYFPSLTQMSLYQHFGFRMGFQFILSFFTVLFNEHFSIALFMPVLAVGQFCLVITIYLFCRVGLKLPNLAAIIAVIFTAFHASIPITYSYLGFSPQAYGIFIALFLFVLFLNVISWKNSYSFVLITSISLSTLIVTYSELLPFITLSVLFLMIKFGIQVKEKIKFIVFRLLSIIIVTTGLSNISLYNAYRAIKTQLNAVVGWNIPYTLWDYILIVFSVPIELKIRISNSYPLLYAILTLFVFLGLYLILKNFIKSVEWKEQIGNILVLVTPFLLIICYFLFFVKNPWIPNERGQTWSIYKTVQYSFVLIPPIIGMTFYYVYKQGKLYKYAMLLSGIIFVIFGLSTSYFSSKSNVQEMRQYTGNTNNPLGQYYLLYDQLKANNKPINLVAPENLAKHKQLIAYFLRDHEIISDWSNDGYIYPHLLPENRSPKMKTDGVMLTYSPSSPNRIANMEVSSSNVVIDFKSGVYDLEKNDLRTWRWASGTVDLSLLNFSDDKKEVKIFFEITLPPSVSKSEIIELWYKERLIEKVNIEPNVSQKIDVSVPIDIGESDINIKFSGTPIKVGSDPRNLAFNIINFDYNIE</sequence>
<protein>
    <recommendedName>
        <fullName evidence="4">Glycosyltransferase RgtA/B/C/D-like domain-containing protein</fullName>
    </recommendedName>
</protein>
<dbReference type="OrthoDB" id="9767863at2"/>
<feature type="transmembrane region" description="Helical" evidence="1">
    <location>
        <begin position="194"/>
        <end position="214"/>
    </location>
</feature>
<keyword evidence="1" id="KW-1133">Transmembrane helix</keyword>
<dbReference type="Proteomes" id="UP000078454">
    <property type="component" value="Unassembled WGS sequence"/>
</dbReference>
<dbReference type="RefSeq" id="WP_068663152.1">
    <property type="nucleotide sequence ID" value="NZ_LYPB01000050.1"/>
</dbReference>
<reference evidence="2 3" key="1">
    <citation type="submission" date="2016-05" db="EMBL/GenBank/DDBJ databases">
        <title>Paenibacillus sp. 1ZS3-15 nov., isolated from the rhizosphere soil.</title>
        <authorList>
            <person name="Zhang X.X."/>
            <person name="Zhang J."/>
        </authorList>
    </citation>
    <scope>NUCLEOTIDE SEQUENCE [LARGE SCALE GENOMIC DNA]</scope>
    <source>
        <strain evidence="2 3">1ZS3-15</strain>
    </source>
</reference>
<keyword evidence="1" id="KW-0812">Transmembrane</keyword>
<feature type="transmembrane region" description="Helical" evidence="1">
    <location>
        <begin position="38"/>
        <end position="62"/>
    </location>
</feature>
<keyword evidence="1" id="KW-0472">Membrane</keyword>
<keyword evidence="3" id="KW-1185">Reference proteome</keyword>
<feature type="transmembrane region" description="Helical" evidence="1">
    <location>
        <begin position="166"/>
        <end position="187"/>
    </location>
</feature>
<feature type="transmembrane region" description="Helical" evidence="1">
    <location>
        <begin position="6"/>
        <end position="31"/>
    </location>
</feature>
<gene>
    <name evidence="2" type="ORF">A8708_18340</name>
</gene>
<feature type="transmembrane region" description="Helical" evidence="1">
    <location>
        <begin position="482"/>
        <end position="503"/>
    </location>
</feature>
<organism evidence="2 3">
    <name type="scientific">Paenibacillus oryzisoli</name>
    <dbReference type="NCBI Taxonomy" id="1850517"/>
    <lineage>
        <taxon>Bacteria</taxon>
        <taxon>Bacillati</taxon>
        <taxon>Bacillota</taxon>
        <taxon>Bacilli</taxon>
        <taxon>Bacillales</taxon>
        <taxon>Paenibacillaceae</taxon>
        <taxon>Paenibacillus</taxon>
    </lineage>
</organism>